<keyword evidence="7" id="KW-1185">Reference proteome</keyword>
<proteinExistence type="predicted"/>
<dbReference type="Proteomes" id="UP001204445">
    <property type="component" value="Unassembled WGS sequence"/>
</dbReference>
<evidence type="ECO:0000259" key="5">
    <source>
        <dbReference type="PROSITE" id="PS51296"/>
    </source>
</evidence>
<evidence type="ECO:0000256" key="1">
    <source>
        <dbReference type="ARBA" id="ARBA00022714"/>
    </source>
</evidence>
<dbReference type="AlphaFoldDB" id="A0AAE3HKL6"/>
<evidence type="ECO:0000256" key="2">
    <source>
        <dbReference type="ARBA" id="ARBA00022723"/>
    </source>
</evidence>
<evidence type="ECO:0000256" key="4">
    <source>
        <dbReference type="ARBA" id="ARBA00023014"/>
    </source>
</evidence>
<name>A0AAE3HKL6_9GAMM</name>
<organism evidence="6 7">
    <name type="scientific">Methylohalomonas lacus</name>
    <dbReference type="NCBI Taxonomy" id="398773"/>
    <lineage>
        <taxon>Bacteria</taxon>
        <taxon>Pseudomonadati</taxon>
        <taxon>Pseudomonadota</taxon>
        <taxon>Gammaproteobacteria</taxon>
        <taxon>Methylohalomonadales</taxon>
        <taxon>Methylohalomonadaceae</taxon>
        <taxon>Methylohalomonas</taxon>
    </lineage>
</organism>
<comment type="caution">
    <text evidence="6">The sequence shown here is derived from an EMBL/GenBank/DDBJ whole genome shotgun (WGS) entry which is preliminary data.</text>
</comment>
<keyword evidence="3" id="KW-0408">Iron</keyword>
<accession>A0AAE3HKL6</accession>
<keyword evidence="1" id="KW-0001">2Fe-2S</keyword>
<dbReference type="EMBL" id="JANUCT010000001">
    <property type="protein sequence ID" value="MCS3902132.1"/>
    <property type="molecule type" value="Genomic_DNA"/>
</dbReference>
<protein>
    <submittedName>
        <fullName evidence="6">3-phenylpropionate/trans-cinnamate dioxygenase ferredoxin subunit</fullName>
    </submittedName>
</protein>
<feature type="domain" description="Rieske" evidence="5">
    <location>
        <begin position="4"/>
        <end position="106"/>
    </location>
</feature>
<keyword evidence="6" id="KW-0560">Oxidoreductase</keyword>
<dbReference type="InterPro" id="IPR017941">
    <property type="entry name" value="Rieske_2Fe-2S"/>
</dbReference>
<dbReference type="CDD" id="cd03528">
    <property type="entry name" value="Rieske_RO_ferredoxin"/>
    <property type="match status" value="1"/>
</dbReference>
<dbReference type="PROSITE" id="PS51296">
    <property type="entry name" value="RIESKE"/>
    <property type="match status" value="1"/>
</dbReference>
<gene>
    <name evidence="6" type="ORF">J2T55_000124</name>
</gene>
<dbReference type="Pfam" id="PF00355">
    <property type="entry name" value="Rieske"/>
    <property type="match status" value="1"/>
</dbReference>
<reference evidence="6" key="1">
    <citation type="submission" date="2022-08" db="EMBL/GenBank/DDBJ databases">
        <title>Genomic Encyclopedia of Type Strains, Phase III (KMG-III): the genomes of soil and plant-associated and newly described type strains.</title>
        <authorList>
            <person name="Whitman W."/>
        </authorList>
    </citation>
    <scope>NUCLEOTIDE SEQUENCE</scope>
    <source>
        <strain evidence="6">HMT 1</strain>
    </source>
</reference>
<dbReference type="InterPro" id="IPR036922">
    <property type="entry name" value="Rieske_2Fe-2S_sf"/>
</dbReference>
<keyword evidence="4" id="KW-0411">Iron-sulfur</keyword>
<keyword evidence="2" id="KW-0479">Metal-binding</keyword>
<dbReference type="SUPFAM" id="SSF50022">
    <property type="entry name" value="ISP domain"/>
    <property type="match status" value="1"/>
</dbReference>
<dbReference type="PANTHER" id="PTHR21496:SF23">
    <property type="entry name" value="3-PHENYLPROPIONATE_CINNAMIC ACID DIOXYGENASE FERREDOXIN SUBUNIT"/>
    <property type="match status" value="1"/>
</dbReference>
<evidence type="ECO:0000313" key="6">
    <source>
        <dbReference type="EMBL" id="MCS3902132.1"/>
    </source>
</evidence>
<keyword evidence="6" id="KW-0223">Dioxygenase</keyword>
<dbReference type="GO" id="GO:0051213">
    <property type="term" value="F:dioxygenase activity"/>
    <property type="evidence" value="ECO:0007669"/>
    <property type="project" value="UniProtKB-KW"/>
</dbReference>
<dbReference type="GO" id="GO:0046872">
    <property type="term" value="F:metal ion binding"/>
    <property type="evidence" value="ECO:0007669"/>
    <property type="project" value="UniProtKB-KW"/>
</dbReference>
<evidence type="ECO:0000313" key="7">
    <source>
        <dbReference type="Proteomes" id="UP001204445"/>
    </source>
</evidence>
<evidence type="ECO:0000256" key="3">
    <source>
        <dbReference type="ARBA" id="ARBA00023004"/>
    </source>
</evidence>
<dbReference type="RefSeq" id="WP_259053488.1">
    <property type="nucleotide sequence ID" value="NZ_JANUCT010000001.1"/>
</dbReference>
<dbReference type="GO" id="GO:0051537">
    <property type="term" value="F:2 iron, 2 sulfur cluster binding"/>
    <property type="evidence" value="ECO:0007669"/>
    <property type="project" value="UniProtKB-KW"/>
</dbReference>
<sequence>MSDWVDVADSDELAPGQARLVDVDDIMVAVFNIDGEYRAIEDTCSHDEAPMLGCGLEAEDVLDGDQIICPRHGARFCLRTGDALTPPAYEPVTTFPVRVSAGRIQVRDDRWD</sequence>
<dbReference type="PANTHER" id="PTHR21496">
    <property type="entry name" value="FERREDOXIN-RELATED"/>
    <property type="match status" value="1"/>
</dbReference>
<dbReference type="Gene3D" id="2.102.10.10">
    <property type="entry name" value="Rieske [2Fe-2S] iron-sulphur domain"/>
    <property type="match status" value="1"/>
</dbReference>